<evidence type="ECO:0000313" key="15">
    <source>
        <dbReference type="EMBL" id="EDW73154.1"/>
    </source>
</evidence>
<dbReference type="GO" id="GO:0006508">
    <property type="term" value="P:proteolysis"/>
    <property type="evidence" value="ECO:0007669"/>
    <property type="project" value="UniProtKB-KW"/>
</dbReference>
<dbReference type="AlphaFoldDB" id="B4MLU3"/>
<proteinExistence type="inferred from homology"/>
<dbReference type="InterPro" id="IPR009003">
    <property type="entry name" value="Peptidase_S1_PA"/>
</dbReference>
<keyword evidence="8" id="KW-0720">Serine protease</keyword>
<dbReference type="SMART" id="SM00020">
    <property type="entry name" value="Tryp_SPc"/>
    <property type="match status" value="1"/>
</dbReference>
<dbReference type="InParanoid" id="B4MLU3"/>
<sequence length="318" mass="35996">MYYQLIGVVVIVALVASSSPTTWSDQYQYYDDGDYVDNGTYYLIYKKPVEEPPQSQIIRHSMSNHLPLSYFGNISSNPHINALEMLDELPTRIVGGKKIGCRVAPYQAAVHFEGYFICGGVIISRRWILTAHHCIVGRAGKYQVRVGSTQQRRGGQLRRVELIVANKNYNKNTMQNDIALLKLRNRLKYGPCVKRAYLPPLKLKTLPRCFLVSGWGLTSASATNVQRYLRGVVVCKTSRWTCARAYGKAGVQIYRQMLCARRKGRDSCSGDSGGPLVHSGIVYGIVSWGIGCANYKYPGVYVRVKRFVKWIRKCMRKY</sequence>
<evidence type="ECO:0000256" key="5">
    <source>
        <dbReference type="ARBA" id="ARBA00022757"/>
    </source>
</evidence>
<feature type="domain" description="Peptidase S1" evidence="14">
    <location>
        <begin position="93"/>
        <end position="316"/>
    </location>
</feature>
<evidence type="ECO:0000256" key="10">
    <source>
        <dbReference type="ARBA" id="ARBA00023157"/>
    </source>
</evidence>
<dbReference type="Proteomes" id="UP000007798">
    <property type="component" value="Unassembled WGS sequence"/>
</dbReference>
<evidence type="ECO:0000313" key="16">
    <source>
        <dbReference type="Proteomes" id="UP000007798"/>
    </source>
</evidence>
<keyword evidence="4 13" id="KW-0732">Signal</keyword>
<evidence type="ECO:0000259" key="14">
    <source>
        <dbReference type="PROSITE" id="PS50240"/>
    </source>
</evidence>
<name>B4MLU3_DROWI</name>
<dbReference type="MEROPS" id="S01.A17"/>
<comment type="catalytic activity">
    <reaction evidence="11">
        <text>Preferential cleavage: Arg-|-Xaa, Lys-|-Xaa.</text>
        <dbReference type="EC" id="3.4.21.4"/>
    </reaction>
</comment>
<dbReference type="EMBL" id="CH963847">
    <property type="protein sequence ID" value="EDW73154.1"/>
    <property type="molecule type" value="Genomic_DNA"/>
</dbReference>
<accession>B4MLU3</accession>
<gene>
    <name evidence="15" type="primary">Dwil\GK19265</name>
    <name evidence="15" type="ORF">Dwil_GK19265</name>
</gene>
<dbReference type="PANTHER" id="PTHR24276">
    <property type="entry name" value="POLYSERASE-RELATED"/>
    <property type="match status" value="1"/>
</dbReference>
<evidence type="ECO:0000256" key="13">
    <source>
        <dbReference type="SAM" id="SignalP"/>
    </source>
</evidence>
<dbReference type="Pfam" id="PF00089">
    <property type="entry name" value="Trypsin"/>
    <property type="match status" value="1"/>
</dbReference>
<keyword evidence="7" id="KW-0353">Hemolymph clotting</keyword>
<feature type="chain" id="PRO_5002814712" description="Peptidase S1 domain-containing protein" evidence="13">
    <location>
        <begin position="25"/>
        <end position="318"/>
    </location>
</feature>
<evidence type="ECO:0000256" key="3">
    <source>
        <dbReference type="ARBA" id="ARBA00022670"/>
    </source>
</evidence>
<keyword evidence="3" id="KW-0645">Protease</keyword>
<dbReference type="GO" id="GO:0007586">
    <property type="term" value="P:digestion"/>
    <property type="evidence" value="ECO:0007669"/>
    <property type="project" value="UniProtKB-KW"/>
</dbReference>
<evidence type="ECO:0000256" key="6">
    <source>
        <dbReference type="ARBA" id="ARBA00022801"/>
    </source>
</evidence>
<keyword evidence="6 15" id="KW-0378">Hydrolase</keyword>
<keyword evidence="16" id="KW-1185">Reference proteome</keyword>
<dbReference type="Gene3D" id="2.40.10.10">
    <property type="entry name" value="Trypsin-like serine proteases"/>
    <property type="match status" value="1"/>
</dbReference>
<dbReference type="InterPro" id="IPR033116">
    <property type="entry name" value="TRYPSIN_SER"/>
</dbReference>
<keyword evidence="2" id="KW-0768">Sushi</keyword>
<evidence type="ECO:0000256" key="1">
    <source>
        <dbReference type="ARBA" id="ARBA00007664"/>
    </source>
</evidence>
<dbReference type="InterPro" id="IPR001314">
    <property type="entry name" value="Peptidase_S1A"/>
</dbReference>
<dbReference type="PANTHER" id="PTHR24276:SF97">
    <property type="entry name" value="GH13245P2-RELATED"/>
    <property type="match status" value="1"/>
</dbReference>
<dbReference type="PROSITE" id="PS50240">
    <property type="entry name" value="TRYPSIN_DOM"/>
    <property type="match status" value="1"/>
</dbReference>
<dbReference type="eggNOG" id="KOG3627">
    <property type="taxonomic scope" value="Eukaryota"/>
</dbReference>
<dbReference type="SUPFAM" id="SSF50494">
    <property type="entry name" value="Trypsin-like serine proteases"/>
    <property type="match status" value="1"/>
</dbReference>
<dbReference type="STRING" id="7260.B4MLU3"/>
<evidence type="ECO:0000256" key="8">
    <source>
        <dbReference type="ARBA" id="ARBA00022825"/>
    </source>
</evidence>
<evidence type="ECO:0000256" key="9">
    <source>
        <dbReference type="ARBA" id="ARBA00023145"/>
    </source>
</evidence>
<reference evidence="15 16" key="1">
    <citation type="journal article" date="2007" name="Nature">
        <title>Evolution of genes and genomes on the Drosophila phylogeny.</title>
        <authorList>
            <consortium name="Drosophila 12 Genomes Consortium"/>
            <person name="Clark A.G."/>
            <person name="Eisen M.B."/>
            <person name="Smith D.R."/>
            <person name="Bergman C.M."/>
            <person name="Oliver B."/>
            <person name="Markow T.A."/>
            <person name="Kaufman T.C."/>
            <person name="Kellis M."/>
            <person name="Gelbart W."/>
            <person name="Iyer V.N."/>
            <person name="Pollard D.A."/>
            <person name="Sackton T.B."/>
            <person name="Larracuente A.M."/>
            <person name="Singh N.D."/>
            <person name="Abad J.P."/>
            <person name="Abt D.N."/>
            <person name="Adryan B."/>
            <person name="Aguade M."/>
            <person name="Akashi H."/>
            <person name="Anderson W.W."/>
            <person name="Aquadro C.F."/>
            <person name="Ardell D.H."/>
            <person name="Arguello R."/>
            <person name="Artieri C.G."/>
            <person name="Barbash D.A."/>
            <person name="Barker D."/>
            <person name="Barsanti P."/>
            <person name="Batterham P."/>
            <person name="Batzoglou S."/>
            <person name="Begun D."/>
            <person name="Bhutkar A."/>
            <person name="Blanco E."/>
            <person name="Bosak S.A."/>
            <person name="Bradley R.K."/>
            <person name="Brand A.D."/>
            <person name="Brent M.R."/>
            <person name="Brooks A.N."/>
            <person name="Brown R.H."/>
            <person name="Butlin R.K."/>
            <person name="Caggese C."/>
            <person name="Calvi B.R."/>
            <person name="Bernardo de Carvalho A."/>
            <person name="Caspi A."/>
            <person name="Castrezana S."/>
            <person name="Celniker S.E."/>
            <person name="Chang J.L."/>
            <person name="Chapple C."/>
            <person name="Chatterji S."/>
            <person name="Chinwalla A."/>
            <person name="Civetta A."/>
            <person name="Clifton S.W."/>
            <person name="Comeron J.M."/>
            <person name="Costello J.C."/>
            <person name="Coyne J.A."/>
            <person name="Daub J."/>
            <person name="David R.G."/>
            <person name="Delcher A.L."/>
            <person name="Delehaunty K."/>
            <person name="Do C.B."/>
            <person name="Ebling H."/>
            <person name="Edwards K."/>
            <person name="Eickbush T."/>
            <person name="Evans J.D."/>
            <person name="Filipski A."/>
            <person name="Findeiss S."/>
            <person name="Freyhult E."/>
            <person name="Fulton L."/>
            <person name="Fulton R."/>
            <person name="Garcia A.C."/>
            <person name="Gardiner A."/>
            <person name="Garfield D.A."/>
            <person name="Garvin B.E."/>
            <person name="Gibson G."/>
            <person name="Gilbert D."/>
            <person name="Gnerre S."/>
            <person name="Godfrey J."/>
            <person name="Good R."/>
            <person name="Gotea V."/>
            <person name="Gravely B."/>
            <person name="Greenberg A.J."/>
            <person name="Griffiths-Jones S."/>
            <person name="Gross S."/>
            <person name="Guigo R."/>
            <person name="Gustafson E.A."/>
            <person name="Haerty W."/>
            <person name="Hahn M.W."/>
            <person name="Halligan D.L."/>
            <person name="Halpern A.L."/>
            <person name="Halter G.M."/>
            <person name="Han M.V."/>
            <person name="Heger A."/>
            <person name="Hillier L."/>
            <person name="Hinrichs A.S."/>
            <person name="Holmes I."/>
            <person name="Hoskins R.A."/>
            <person name="Hubisz M.J."/>
            <person name="Hultmark D."/>
            <person name="Huntley M.A."/>
            <person name="Jaffe D.B."/>
            <person name="Jagadeeshan S."/>
            <person name="Jeck W.R."/>
            <person name="Johnson J."/>
            <person name="Jones C.D."/>
            <person name="Jordan W.C."/>
            <person name="Karpen G.H."/>
            <person name="Kataoka E."/>
            <person name="Keightley P.D."/>
            <person name="Kheradpour P."/>
            <person name="Kirkness E.F."/>
            <person name="Koerich L.B."/>
            <person name="Kristiansen K."/>
            <person name="Kudrna D."/>
            <person name="Kulathinal R.J."/>
            <person name="Kumar S."/>
            <person name="Kwok R."/>
            <person name="Lander E."/>
            <person name="Langley C.H."/>
            <person name="Lapoint R."/>
            <person name="Lazzaro B.P."/>
            <person name="Lee S.J."/>
            <person name="Levesque L."/>
            <person name="Li R."/>
            <person name="Lin C.F."/>
            <person name="Lin M.F."/>
            <person name="Lindblad-Toh K."/>
            <person name="Llopart A."/>
            <person name="Long M."/>
            <person name="Low L."/>
            <person name="Lozovsky E."/>
            <person name="Lu J."/>
            <person name="Luo M."/>
            <person name="Machado C.A."/>
            <person name="Makalowski W."/>
            <person name="Marzo M."/>
            <person name="Matsuda M."/>
            <person name="Matzkin L."/>
            <person name="McAllister B."/>
            <person name="McBride C.S."/>
            <person name="McKernan B."/>
            <person name="McKernan K."/>
            <person name="Mendez-Lago M."/>
            <person name="Minx P."/>
            <person name="Mollenhauer M.U."/>
            <person name="Montooth K."/>
            <person name="Mount S.M."/>
            <person name="Mu X."/>
            <person name="Myers E."/>
            <person name="Negre B."/>
            <person name="Newfeld S."/>
            <person name="Nielsen R."/>
            <person name="Noor M.A."/>
            <person name="O'Grady P."/>
            <person name="Pachter L."/>
            <person name="Papaceit M."/>
            <person name="Parisi M.J."/>
            <person name="Parisi M."/>
            <person name="Parts L."/>
            <person name="Pedersen J.S."/>
            <person name="Pesole G."/>
            <person name="Phillippy A.M."/>
            <person name="Ponting C.P."/>
            <person name="Pop M."/>
            <person name="Porcelli D."/>
            <person name="Powell J.R."/>
            <person name="Prohaska S."/>
            <person name="Pruitt K."/>
            <person name="Puig M."/>
            <person name="Quesneville H."/>
            <person name="Ram K.R."/>
            <person name="Rand D."/>
            <person name="Rasmussen M.D."/>
            <person name="Reed L.K."/>
            <person name="Reenan R."/>
            <person name="Reily A."/>
            <person name="Remington K.A."/>
            <person name="Rieger T.T."/>
            <person name="Ritchie M.G."/>
            <person name="Robin C."/>
            <person name="Rogers Y.H."/>
            <person name="Rohde C."/>
            <person name="Rozas J."/>
            <person name="Rubenfield M.J."/>
            <person name="Ruiz A."/>
            <person name="Russo S."/>
            <person name="Salzberg S.L."/>
            <person name="Sanchez-Gracia A."/>
            <person name="Saranga D.J."/>
            <person name="Sato H."/>
            <person name="Schaeffer S.W."/>
            <person name="Schatz M.C."/>
            <person name="Schlenke T."/>
            <person name="Schwartz R."/>
            <person name="Segarra C."/>
            <person name="Singh R.S."/>
            <person name="Sirot L."/>
            <person name="Sirota M."/>
            <person name="Sisneros N.B."/>
            <person name="Smith C.D."/>
            <person name="Smith T.F."/>
            <person name="Spieth J."/>
            <person name="Stage D.E."/>
            <person name="Stark A."/>
            <person name="Stephan W."/>
            <person name="Strausberg R.L."/>
            <person name="Strempel S."/>
            <person name="Sturgill D."/>
            <person name="Sutton G."/>
            <person name="Sutton G.G."/>
            <person name="Tao W."/>
            <person name="Teichmann S."/>
            <person name="Tobari Y.N."/>
            <person name="Tomimura Y."/>
            <person name="Tsolas J.M."/>
            <person name="Valente V.L."/>
            <person name="Venter E."/>
            <person name="Venter J.C."/>
            <person name="Vicario S."/>
            <person name="Vieira F.G."/>
            <person name="Vilella A.J."/>
            <person name="Villasante A."/>
            <person name="Walenz B."/>
            <person name="Wang J."/>
            <person name="Wasserman M."/>
            <person name="Watts T."/>
            <person name="Wilson D."/>
            <person name="Wilson R.K."/>
            <person name="Wing R.A."/>
            <person name="Wolfner M.F."/>
            <person name="Wong A."/>
            <person name="Wong G.K."/>
            <person name="Wu C.I."/>
            <person name="Wu G."/>
            <person name="Yamamoto D."/>
            <person name="Yang H.P."/>
            <person name="Yang S.P."/>
            <person name="Yorke J.A."/>
            <person name="Yoshida K."/>
            <person name="Zdobnov E."/>
            <person name="Zhang P."/>
            <person name="Zhang Y."/>
            <person name="Zimin A.V."/>
            <person name="Baldwin J."/>
            <person name="Abdouelleil A."/>
            <person name="Abdulkadir J."/>
            <person name="Abebe A."/>
            <person name="Abera B."/>
            <person name="Abreu J."/>
            <person name="Acer S.C."/>
            <person name="Aftuck L."/>
            <person name="Alexander A."/>
            <person name="An P."/>
            <person name="Anderson E."/>
            <person name="Anderson S."/>
            <person name="Arachi H."/>
            <person name="Azer M."/>
            <person name="Bachantsang P."/>
            <person name="Barry A."/>
            <person name="Bayul T."/>
            <person name="Berlin A."/>
            <person name="Bessette D."/>
            <person name="Bloom T."/>
            <person name="Blye J."/>
            <person name="Boguslavskiy L."/>
            <person name="Bonnet C."/>
            <person name="Boukhgalter B."/>
            <person name="Bourzgui I."/>
            <person name="Brown A."/>
            <person name="Cahill P."/>
            <person name="Channer S."/>
            <person name="Cheshatsang Y."/>
            <person name="Chuda L."/>
            <person name="Citroen M."/>
            <person name="Collymore A."/>
            <person name="Cooke P."/>
            <person name="Costello M."/>
            <person name="D'Aco K."/>
            <person name="Daza R."/>
            <person name="De Haan G."/>
            <person name="DeGray S."/>
            <person name="DeMaso C."/>
            <person name="Dhargay N."/>
            <person name="Dooley K."/>
            <person name="Dooley E."/>
            <person name="Doricent M."/>
            <person name="Dorje P."/>
            <person name="Dorjee K."/>
            <person name="Dupes A."/>
            <person name="Elong R."/>
            <person name="Falk J."/>
            <person name="Farina A."/>
            <person name="Faro S."/>
            <person name="Ferguson D."/>
            <person name="Fisher S."/>
            <person name="Foley C.D."/>
            <person name="Franke A."/>
            <person name="Friedrich D."/>
            <person name="Gadbois L."/>
            <person name="Gearin G."/>
            <person name="Gearin C.R."/>
            <person name="Giannoukos G."/>
            <person name="Goode T."/>
            <person name="Graham J."/>
            <person name="Grandbois E."/>
            <person name="Grewal S."/>
            <person name="Gyaltsen K."/>
            <person name="Hafez N."/>
            <person name="Hagos B."/>
            <person name="Hall J."/>
            <person name="Henson C."/>
            <person name="Hollinger A."/>
            <person name="Honan T."/>
            <person name="Huard M.D."/>
            <person name="Hughes L."/>
            <person name="Hurhula B."/>
            <person name="Husby M.E."/>
            <person name="Kamat A."/>
            <person name="Kanga B."/>
            <person name="Kashin S."/>
            <person name="Khazanovich D."/>
            <person name="Kisner P."/>
            <person name="Lance K."/>
            <person name="Lara M."/>
            <person name="Lee W."/>
            <person name="Lennon N."/>
            <person name="Letendre F."/>
            <person name="LeVine R."/>
            <person name="Lipovsky A."/>
            <person name="Liu X."/>
            <person name="Liu J."/>
            <person name="Liu S."/>
            <person name="Lokyitsang T."/>
            <person name="Lokyitsang Y."/>
            <person name="Lubonja R."/>
            <person name="Lui A."/>
            <person name="MacDonald P."/>
            <person name="Magnisalis V."/>
            <person name="Maru K."/>
            <person name="Matthews C."/>
            <person name="McCusker W."/>
            <person name="McDonough S."/>
            <person name="Mehta T."/>
            <person name="Meldrim J."/>
            <person name="Meneus L."/>
            <person name="Mihai O."/>
            <person name="Mihalev A."/>
            <person name="Mihova T."/>
            <person name="Mittelman R."/>
            <person name="Mlenga V."/>
            <person name="Montmayeur A."/>
            <person name="Mulrain L."/>
            <person name="Navidi A."/>
            <person name="Naylor J."/>
            <person name="Negash T."/>
            <person name="Nguyen T."/>
            <person name="Nguyen N."/>
            <person name="Nicol R."/>
            <person name="Norbu C."/>
            <person name="Norbu N."/>
            <person name="Novod N."/>
            <person name="O'Neill B."/>
            <person name="Osman S."/>
            <person name="Markiewicz E."/>
            <person name="Oyono O.L."/>
            <person name="Patti C."/>
            <person name="Phunkhang P."/>
            <person name="Pierre F."/>
            <person name="Priest M."/>
            <person name="Raghuraman S."/>
            <person name="Rege F."/>
            <person name="Reyes R."/>
            <person name="Rise C."/>
            <person name="Rogov P."/>
            <person name="Ross K."/>
            <person name="Ryan E."/>
            <person name="Settipalli S."/>
            <person name="Shea T."/>
            <person name="Sherpa N."/>
            <person name="Shi L."/>
            <person name="Shih D."/>
            <person name="Sparrow T."/>
            <person name="Spaulding J."/>
            <person name="Stalker J."/>
            <person name="Stange-Thomann N."/>
            <person name="Stavropoulos S."/>
            <person name="Stone C."/>
            <person name="Strader C."/>
            <person name="Tesfaye S."/>
            <person name="Thomson T."/>
            <person name="Thoulutsang Y."/>
            <person name="Thoulutsang D."/>
            <person name="Topham K."/>
            <person name="Topping I."/>
            <person name="Tsamla T."/>
            <person name="Vassiliev H."/>
            <person name="Vo A."/>
            <person name="Wangchuk T."/>
            <person name="Wangdi T."/>
            <person name="Weiand M."/>
            <person name="Wilkinson J."/>
            <person name="Wilson A."/>
            <person name="Yadav S."/>
            <person name="Young G."/>
            <person name="Yu Q."/>
            <person name="Zembek L."/>
            <person name="Zhong D."/>
            <person name="Zimmer A."/>
            <person name="Zwirko Z."/>
            <person name="Jaffe D.B."/>
            <person name="Alvarez P."/>
            <person name="Brockman W."/>
            <person name="Butler J."/>
            <person name="Chin C."/>
            <person name="Gnerre S."/>
            <person name="Grabherr M."/>
            <person name="Kleber M."/>
            <person name="Mauceli E."/>
            <person name="MacCallum I."/>
        </authorList>
    </citation>
    <scope>NUCLEOTIDE SEQUENCE [LARGE SCALE GENOMIC DNA]</scope>
    <source>
        <strain evidence="16">Tucson 14030-0811.24</strain>
    </source>
</reference>
<dbReference type="InterPro" id="IPR050430">
    <property type="entry name" value="Peptidase_S1"/>
</dbReference>
<evidence type="ECO:0000256" key="2">
    <source>
        <dbReference type="ARBA" id="ARBA00022659"/>
    </source>
</evidence>
<dbReference type="OrthoDB" id="10059102at2759"/>
<keyword evidence="9" id="KW-0865">Zymogen</keyword>
<evidence type="ECO:0000256" key="12">
    <source>
        <dbReference type="ARBA" id="ARBA00052079"/>
    </source>
</evidence>
<protein>
    <recommendedName>
        <fullName evidence="14">Peptidase S1 domain-containing protein</fullName>
    </recommendedName>
</protein>
<keyword evidence="5" id="KW-0222">Digestion</keyword>
<dbReference type="InterPro" id="IPR043504">
    <property type="entry name" value="Peptidase_S1_PA_chymotrypsin"/>
</dbReference>
<dbReference type="GO" id="GO:0042381">
    <property type="term" value="P:hemolymph coagulation"/>
    <property type="evidence" value="ECO:0007669"/>
    <property type="project" value="UniProtKB-KW"/>
</dbReference>
<dbReference type="OMA" id="TAHHCIV"/>
<comment type="similarity">
    <text evidence="1">Belongs to the peptidase S1 family.</text>
</comment>
<feature type="signal peptide" evidence="13">
    <location>
        <begin position="1"/>
        <end position="24"/>
    </location>
</feature>
<dbReference type="PRINTS" id="PR00722">
    <property type="entry name" value="CHYMOTRYPSIN"/>
</dbReference>
<dbReference type="GO" id="GO:0004252">
    <property type="term" value="F:serine-type endopeptidase activity"/>
    <property type="evidence" value="ECO:0007669"/>
    <property type="project" value="UniProtKB-EC"/>
</dbReference>
<dbReference type="PhylomeDB" id="B4MLU3"/>
<dbReference type="KEGG" id="dwi:6639383"/>
<comment type="catalytic activity">
    <reaction evidence="12">
        <text>Selective cleavage of 103-Arg-|-Ser-104 and 124-Ile-|-Ile-125 bonds in Limulus clotting factor B to form activated factor B. Cleavage of -Pro-Arg-|-Xaa- bonds in synthetic substrates.</text>
        <dbReference type="EC" id="3.4.21.84"/>
    </reaction>
</comment>
<dbReference type="HOGENOM" id="CLU_006842_7_1_1"/>
<evidence type="ECO:0000256" key="7">
    <source>
        <dbReference type="ARBA" id="ARBA00022820"/>
    </source>
</evidence>
<organism evidence="15 16">
    <name type="scientific">Drosophila willistoni</name>
    <name type="common">Fruit fly</name>
    <dbReference type="NCBI Taxonomy" id="7260"/>
    <lineage>
        <taxon>Eukaryota</taxon>
        <taxon>Metazoa</taxon>
        <taxon>Ecdysozoa</taxon>
        <taxon>Arthropoda</taxon>
        <taxon>Hexapoda</taxon>
        <taxon>Insecta</taxon>
        <taxon>Pterygota</taxon>
        <taxon>Neoptera</taxon>
        <taxon>Endopterygota</taxon>
        <taxon>Diptera</taxon>
        <taxon>Brachycera</taxon>
        <taxon>Muscomorpha</taxon>
        <taxon>Ephydroidea</taxon>
        <taxon>Drosophilidae</taxon>
        <taxon>Drosophila</taxon>
        <taxon>Sophophora</taxon>
    </lineage>
</organism>
<keyword evidence="10" id="KW-1015">Disulfide bond</keyword>
<dbReference type="InterPro" id="IPR001254">
    <property type="entry name" value="Trypsin_dom"/>
</dbReference>
<dbReference type="CDD" id="cd00190">
    <property type="entry name" value="Tryp_SPc"/>
    <property type="match status" value="1"/>
</dbReference>
<dbReference type="FunFam" id="2.40.10.10:FF:000120">
    <property type="entry name" value="Putative serine protease"/>
    <property type="match status" value="1"/>
</dbReference>
<evidence type="ECO:0000256" key="4">
    <source>
        <dbReference type="ARBA" id="ARBA00022729"/>
    </source>
</evidence>
<dbReference type="PROSITE" id="PS00135">
    <property type="entry name" value="TRYPSIN_SER"/>
    <property type="match status" value="1"/>
</dbReference>
<evidence type="ECO:0000256" key="11">
    <source>
        <dbReference type="ARBA" id="ARBA00036320"/>
    </source>
</evidence>